<protein>
    <submittedName>
        <fullName evidence="4">Peptidase</fullName>
    </submittedName>
</protein>
<dbReference type="Pfam" id="PF18435">
    <property type="entry name" value="EstA_Ig_like"/>
    <property type="match status" value="1"/>
</dbReference>
<keyword evidence="5" id="KW-1185">Reference proteome</keyword>
<dbReference type="STRING" id="172713.GCA_001705305_02791"/>
<dbReference type="Proteomes" id="UP000214666">
    <property type="component" value="Chromosome"/>
</dbReference>
<feature type="domain" description="Esterase Ig-like N-terminal" evidence="3">
    <location>
        <begin position="38"/>
        <end position="154"/>
    </location>
</feature>
<dbReference type="Gene3D" id="3.40.50.1820">
    <property type="entry name" value="alpha/beta hydrolase"/>
    <property type="match status" value="1"/>
</dbReference>
<dbReference type="RefSeq" id="WP_094153543.1">
    <property type="nucleotide sequence ID" value="NZ_CP020028.1"/>
</dbReference>
<evidence type="ECO:0000313" key="5">
    <source>
        <dbReference type="Proteomes" id="UP000214666"/>
    </source>
</evidence>
<gene>
    <name evidence="4" type="ORF">B4V02_01700</name>
</gene>
<dbReference type="InterPro" id="IPR050955">
    <property type="entry name" value="Plant_Biomass_Hydrol_Est"/>
</dbReference>
<name>A0A222WGN0_9BACL</name>
<dbReference type="InterPro" id="IPR041172">
    <property type="entry name" value="EstA_Ig-like_N"/>
</dbReference>
<evidence type="ECO:0000256" key="2">
    <source>
        <dbReference type="SAM" id="SignalP"/>
    </source>
</evidence>
<evidence type="ECO:0000256" key="1">
    <source>
        <dbReference type="ARBA" id="ARBA00022729"/>
    </source>
</evidence>
<dbReference type="PANTHER" id="PTHR43037:SF1">
    <property type="entry name" value="BLL1128 PROTEIN"/>
    <property type="match status" value="1"/>
</dbReference>
<accession>A0A222WGN0</accession>
<evidence type="ECO:0000259" key="3">
    <source>
        <dbReference type="Pfam" id="PF18435"/>
    </source>
</evidence>
<proteinExistence type="predicted"/>
<reference evidence="4 5" key="1">
    <citation type="submission" date="2017-03" db="EMBL/GenBank/DDBJ databases">
        <title>Complete genome sequence of Paenibacillus Kribbensis producing bioflocculants.</title>
        <authorList>
            <person name="Lee H.-G."/>
            <person name="Oh H.-M."/>
        </authorList>
    </citation>
    <scope>NUCLEOTIDE SEQUENCE [LARGE SCALE GENOMIC DNA]</scope>
    <source>
        <strain evidence="4 5">AM49</strain>
    </source>
</reference>
<organism evidence="4 5">
    <name type="scientific">Paenibacillus kribbensis</name>
    <dbReference type="NCBI Taxonomy" id="172713"/>
    <lineage>
        <taxon>Bacteria</taxon>
        <taxon>Bacillati</taxon>
        <taxon>Bacillota</taxon>
        <taxon>Bacilli</taxon>
        <taxon>Bacillales</taxon>
        <taxon>Paenibacillaceae</taxon>
        <taxon>Paenibacillus</taxon>
    </lineage>
</organism>
<keyword evidence="1 2" id="KW-0732">Signal</keyword>
<feature type="signal peptide" evidence="2">
    <location>
        <begin position="1"/>
        <end position="27"/>
    </location>
</feature>
<dbReference type="PANTHER" id="PTHR43037">
    <property type="entry name" value="UNNAMED PRODUCT-RELATED"/>
    <property type="match status" value="1"/>
</dbReference>
<dbReference type="AlphaFoldDB" id="A0A222WGN0"/>
<dbReference type="InterPro" id="IPR029058">
    <property type="entry name" value="AB_hydrolase_fold"/>
</dbReference>
<feature type="chain" id="PRO_5039243454" evidence="2">
    <location>
        <begin position="28"/>
        <end position="411"/>
    </location>
</feature>
<dbReference type="EMBL" id="CP020028">
    <property type="protein sequence ID" value="ASR45509.1"/>
    <property type="molecule type" value="Genomic_DNA"/>
</dbReference>
<dbReference type="KEGG" id="pkb:B4V02_01700"/>
<sequence>MQRRRFALVLLSFVFLLTIFYPSSSSAAAAADVPAPQATLLTQVQPLGEVVSAVVLKYSTNIDGASLSTSSFQVQSVLNDVYTDRTVTGVYTNDTGAITNRSTHGKYVVIELDTQDKNASTLTYDATSGVNRINPLNYYISQKKDIATQKKTVVPASVQTVKATNKVTPIVDDFKKNTFENKNGYKLNYFTFEPKVEPGKTYPLVVFLHGNGERGDGNGVNLLANAGAVTWASPEQQAKHPSFVIAPQSPIDLEHKFIWADEPRNSVVADLVRETALKYPIDTNRIYIVGISQGAMGTWRLLEKDLDLFAAGVPIAGLTNYEKAVNMYAPVDPKHVEVLKNVPIWAFHAADDTSVSPKNSQEMVAAIKAQNGNLIHFTEYEAGMIKPVGHFSWVPALQNQDMIEWLFAQKK</sequence>
<evidence type="ECO:0000313" key="4">
    <source>
        <dbReference type="EMBL" id="ASR45509.1"/>
    </source>
</evidence>
<dbReference type="OrthoDB" id="9764953at2"/>
<dbReference type="SUPFAM" id="SSF53474">
    <property type="entry name" value="alpha/beta-Hydrolases"/>
    <property type="match status" value="1"/>
</dbReference>
<dbReference type="Gene3D" id="2.60.40.2180">
    <property type="match status" value="1"/>
</dbReference>